<keyword evidence="2" id="KW-1015">Disulfide bond</keyword>
<dbReference type="Pfam" id="PF05426">
    <property type="entry name" value="Alginate_lyase"/>
    <property type="match status" value="1"/>
</dbReference>
<dbReference type="SUPFAM" id="SSF49265">
    <property type="entry name" value="Fibronectin type III"/>
    <property type="match status" value="1"/>
</dbReference>
<dbReference type="SUPFAM" id="SSF48230">
    <property type="entry name" value="Chondroitin AC/alginate lyase"/>
    <property type="match status" value="1"/>
</dbReference>
<accession>A0A9X4SA11</accession>
<keyword evidence="5" id="KW-0472">Membrane</keyword>
<dbReference type="InterPro" id="IPR013320">
    <property type="entry name" value="ConA-like_dom_sf"/>
</dbReference>
<gene>
    <name evidence="5" type="ORF">H010_00220</name>
</gene>
<keyword evidence="5" id="KW-0812">Transmembrane</keyword>
<evidence type="ECO:0000256" key="1">
    <source>
        <dbReference type="ARBA" id="ARBA00022729"/>
    </source>
</evidence>
<keyword evidence="6" id="KW-1185">Reference proteome</keyword>
<organism evidence="5 6">
    <name type="scientific">Hydrogenophaga taeniospiralis CCUG 15921</name>
    <dbReference type="NCBI Taxonomy" id="1281780"/>
    <lineage>
        <taxon>Bacteria</taxon>
        <taxon>Pseudomonadati</taxon>
        <taxon>Pseudomonadota</taxon>
        <taxon>Betaproteobacteria</taxon>
        <taxon>Burkholderiales</taxon>
        <taxon>Comamonadaceae</taxon>
        <taxon>Hydrogenophaga</taxon>
    </lineage>
</organism>
<dbReference type="Gene3D" id="2.60.120.200">
    <property type="match status" value="1"/>
</dbReference>
<dbReference type="Pfam" id="PF13385">
    <property type="entry name" value="Laminin_G_3"/>
    <property type="match status" value="1"/>
</dbReference>
<dbReference type="SMART" id="SM00560">
    <property type="entry name" value="LamGL"/>
    <property type="match status" value="1"/>
</dbReference>
<keyword evidence="3" id="KW-0456">Lyase</keyword>
<keyword evidence="1" id="KW-0732">Signal</keyword>
<dbReference type="Proteomes" id="UP001152876">
    <property type="component" value="Unassembled WGS sequence"/>
</dbReference>
<protein>
    <submittedName>
        <fullName evidence="5">Transmembrane protein</fullName>
    </submittedName>
</protein>
<comment type="caution">
    <text evidence="5">The sequence shown here is derived from an EMBL/GenBank/DDBJ whole genome shotgun (WGS) entry which is preliminary data.</text>
</comment>
<name>A0A9X4SA11_9BURK</name>
<dbReference type="InterPro" id="IPR008929">
    <property type="entry name" value="Chondroitin_lyas"/>
</dbReference>
<evidence type="ECO:0000313" key="5">
    <source>
        <dbReference type="EMBL" id="MDG5973653.1"/>
    </source>
</evidence>
<dbReference type="SUPFAM" id="SSF49899">
    <property type="entry name" value="Concanavalin A-like lectins/glucanases"/>
    <property type="match status" value="1"/>
</dbReference>
<sequence length="635" mass="69559">MAEMVAVSQEPWLGGWNVLLGGRRANLNATPFPLEVVIRGVSGAENYGVMVTDMMRTYHLALRWHISGDEAYARDAVKFLNAWSSTLKELGGNSNLYLSSGLYGTQWANAAELMRNYPGWAPEDRARFQDMLLKVFYTRAHEFLTNHNGSEIRKVTHYWANWDLANLCAAYAIGVFCDRSDITDFAVNYYKNGRGNGASAHHVYYLHPGHLGQWQETHRDQGHSTLGIALAGCLCEMAWNQGVDLYGYANNRLLAGAEYVARNNLNDPATMPFVPYTGVHGTGLAAAGTGSRRPCFERIYHHYVSRRGLSAPWTRAMLDQMRPERIDGGDDPGMGTLLYTRSAAPAAPPRGLTAFLNDGKVLLSWWGSADATHYLVQRSGSRNGPFATIAQVTEPRTYTDAPAPGTWYYRISAVTPQGERLGVDKARVVTPGELWLHLPLNGNADDASGNGRHAKLEGGTSFDTGRAGGNCLVFDGDKGHVALPDGAVSALGDFTVAVWVQVDTTAVNTRIFDFGSDDVAYIALSPRSGEQKLQLMASRDQFWPAQPLAADPLPTGRWVHVAVTLAGTVGTLYVDGLPVATHNEVWMNPYQMGHTKQTWLGRSQYGGDRYFKGRMQDFRIYSGALSAAAIGALAR</sequence>
<dbReference type="EMBL" id="AOGK01000001">
    <property type="protein sequence ID" value="MDG5973653.1"/>
    <property type="molecule type" value="Genomic_DNA"/>
</dbReference>
<evidence type="ECO:0000256" key="3">
    <source>
        <dbReference type="ARBA" id="ARBA00023239"/>
    </source>
</evidence>
<dbReference type="InterPro" id="IPR013783">
    <property type="entry name" value="Ig-like_fold"/>
</dbReference>
<dbReference type="GO" id="GO:0016829">
    <property type="term" value="F:lyase activity"/>
    <property type="evidence" value="ECO:0007669"/>
    <property type="project" value="UniProtKB-KW"/>
</dbReference>
<evidence type="ECO:0000313" key="6">
    <source>
        <dbReference type="Proteomes" id="UP001152876"/>
    </source>
</evidence>
<dbReference type="Gene3D" id="1.50.10.100">
    <property type="entry name" value="Chondroitin AC/alginate lyase"/>
    <property type="match status" value="1"/>
</dbReference>
<dbReference type="Gene3D" id="2.60.40.10">
    <property type="entry name" value="Immunoglobulins"/>
    <property type="match status" value="1"/>
</dbReference>
<evidence type="ECO:0000256" key="2">
    <source>
        <dbReference type="ARBA" id="ARBA00023157"/>
    </source>
</evidence>
<dbReference type="InterPro" id="IPR008397">
    <property type="entry name" value="Alginate_lyase_dom"/>
</dbReference>
<dbReference type="GO" id="GO:0042597">
    <property type="term" value="C:periplasmic space"/>
    <property type="evidence" value="ECO:0007669"/>
    <property type="project" value="InterPro"/>
</dbReference>
<dbReference type="AlphaFoldDB" id="A0A9X4SA11"/>
<proteinExistence type="predicted"/>
<dbReference type="InterPro" id="IPR036116">
    <property type="entry name" value="FN3_sf"/>
</dbReference>
<reference evidence="5" key="1">
    <citation type="submission" date="2013-01" db="EMBL/GenBank/DDBJ databases">
        <title>Genome draft of Hydrogenophaga taeniospiralis 2K1.</title>
        <authorList>
            <person name="Gomila M."/>
            <person name="Lalucat J."/>
        </authorList>
    </citation>
    <scope>NUCLEOTIDE SEQUENCE</scope>
    <source>
        <strain evidence="5">CCUG 15921</strain>
    </source>
</reference>
<dbReference type="RefSeq" id="WP_068169436.1">
    <property type="nucleotide sequence ID" value="NZ_AOGK01000001.1"/>
</dbReference>
<evidence type="ECO:0000259" key="4">
    <source>
        <dbReference type="SMART" id="SM00560"/>
    </source>
</evidence>
<feature type="domain" description="LamG-like jellyroll fold" evidence="4">
    <location>
        <begin position="492"/>
        <end position="628"/>
    </location>
</feature>
<dbReference type="InterPro" id="IPR006558">
    <property type="entry name" value="LamG-like"/>
</dbReference>